<organism evidence="2 3">
    <name type="scientific">Acidovorax phage ACP17</name>
    <dbReference type="NCBI Taxonomy" id="2010329"/>
    <lineage>
        <taxon>Viruses</taxon>
        <taxon>Duplodnaviria</taxon>
        <taxon>Heunggongvirae</taxon>
        <taxon>Uroviricota</taxon>
        <taxon>Caudoviricetes</taxon>
        <taxon>Busanvirus</taxon>
        <taxon>Busanvirus ACP17</taxon>
    </lineage>
</organism>
<dbReference type="InterPro" id="IPR012347">
    <property type="entry name" value="Ferritin-like"/>
</dbReference>
<dbReference type="GeneID" id="40085839"/>
<evidence type="ECO:0000313" key="3">
    <source>
        <dbReference type="Proteomes" id="UP000224101"/>
    </source>
</evidence>
<dbReference type="InterPro" id="IPR009078">
    <property type="entry name" value="Ferritin-like_SF"/>
</dbReference>
<dbReference type="Pfam" id="PF02915">
    <property type="entry name" value="Rubrerythrin"/>
    <property type="match status" value="1"/>
</dbReference>
<dbReference type="SUPFAM" id="SSF47240">
    <property type="entry name" value="Ferritin-like"/>
    <property type="match status" value="1"/>
</dbReference>
<dbReference type="GO" id="GO:0016491">
    <property type="term" value="F:oxidoreductase activity"/>
    <property type="evidence" value="ECO:0007669"/>
    <property type="project" value="InterPro"/>
</dbReference>
<dbReference type="InterPro" id="IPR003251">
    <property type="entry name" value="Rr_diiron-bd_dom"/>
</dbReference>
<name>A0A218M313_9CAUD</name>
<reference evidence="2 3" key="1">
    <citation type="submission" date="2017-08" db="EMBL/GenBank/DDBJ databases">
        <title>Characterization and complete genome sequence of novel bacteriophage infecting the causal agent of bacterial fruit blotch, Acidovorax citrulli.</title>
        <authorList>
            <person name="Midani A.R."/>
            <person name="Park S.-H."/>
            <person name="Choi T.-J."/>
        </authorList>
    </citation>
    <scope>NUCLEOTIDE SEQUENCE [LARGE SCALE GENOMIC DNA]</scope>
</reference>
<keyword evidence="3" id="KW-1185">Reference proteome</keyword>
<dbReference type="KEGG" id="vg:40085839"/>
<dbReference type="GO" id="GO:0046872">
    <property type="term" value="F:metal ion binding"/>
    <property type="evidence" value="ECO:0007669"/>
    <property type="project" value="InterPro"/>
</dbReference>
<evidence type="ECO:0000259" key="1">
    <source>
        <dbReference type="Pfam" id="PF02915"/>
    </source>
</evidence>
<sequence length="175" mass="19741">MKTTAEWLAGIENDRALLEDWLKKQYRGEVRASIKVAELAETIEDPSLRTAVDRVADDEGRHAAWIRAILKVEGVEVNPDQENADDRYWRHVMDGELSQDELLAAGAHAEQMRLVRIEAIMNSGVLGQHIIAVFRRIYEDEVHHARIFSQACTPEAYAKMSEKHQAGLAALGLEI</sequence>
<dbReference type="Proteomes" id="UP000224101">
    <property type="component" value="Segment"/>
</dbReference>
<dbReference type="RefSeq" id="YP_009609754.1">
    <property type="nucleotide sequence ID" value="NC_041997.1"/>
</dbReference>
<protein>
    <recommendedName>
        <fullName evidence="1">Rubrerythrin diiron-binding domain-containing protein</fullName>
    </recommendedName>
</protein>
<dbReference type="CDD" id="cd00657">
    <property type="entry name" value="Ferritin_like"/>
    <property type="match status" value="1"/>
</dbReference>
<evidence type="ECO:0000313" key="2">
    <source>
        <dbReference type="EMBL" id="ASD50435.1"/>
    </source>
</evidence>
<feature type="domain" description="Rubrerythrin diiron-binding" evidence="1">
    <location>
        <begin position="21"/>
        <end position="150"/>
    </location>
</feature>
<accession>A0A218M313</accession>
<proteinExistence type="predicted"/>
<dbReference type="Gene3D" id="1.20.1260.10">
    <property type="match status" value="1"/>
</dbReference>
<dbReference type="EMBL" id="KY979132">
    <property type="protein sequence ID" value="ASD50435.1"/>
    <property type="molecule type" value="Genomic_DNA"/>
</dbReference>